<proteinExistence type="predicted"/>
<evidence type="ECO:0000313" key="4">
    <source>
        <dbReference type="WBParaSite" id="TMUE_3000011813.2"/>
    </source>
</evidence>
<keyword evidence="2" id="KW-1185">Reference proteome</keyword>
<dbReference type="WBParaSite" id="TMUE_3000011813.2">
    <property type="protein sequence ID" value="TMUE_3000011813.2"/>
    <property type="gene ID" value="WBGene00302817"/>
</dbReference>
<dbReference type="Proteomes" id="UP000046395">
    <property type="component" value="Unassembled WGS sequence"/>
</dbReference>
<evidence type="ECO:0000256" key="1">
    <source>
        <dbReference type="SAM" id="Phobius"/>
    </source>
</evidence>
<feature type="transmembrane region" description="Helical" evidence="1">
    <location>
        <begin position="102"/>
        <end position="127"/>
    </location>
</feature>
<name>A0A5S6QXF5_TRIMR</name>
<reference evidence="3" key="3">
    <citation type="submission" date="2019-12" db="UniProtKB">
        <authorList>
            <consortium name="WormBaseParasite"/>
        </authorList>
    </citation>
    <scope>IDENTIFICATION</scope>
</reference>
<reference evidence="2" key="2">
    <citation type="submission" date="2014-03" db="EMBL/GenBank/DDBJ databases">
        <title>The whipworm genome and dual-species transcriptomics of an intimate host-pathogen interaction.</title>
        <authorList>
            <person name="Foth B.J."/>
            <person name="Tsai I.J."/>
            <person name="Reid A.J."/>
            <person name="Bancroft A.J."/>
            <person name="Nichol S."/>
            <person name="Tracey A."/>
            <person name="Holroyd N."/>
            <person name="Cotton J.A."/>
            <person name="Stanley E.J."/>
            <person name="Zarowiecki M."/>
            <person name="Liu J.Z."/>
            <person name="Huckvale T."/>
            <person name="Cooper P.J."/>
            <person name="Grencis R.K."/>
            <person name="Berriman M."/>
        </authorList>
    </citation>
    <scope>NUCLEOTIDE SEQUENCE [LARGE SCALE GENOMIC DNA]</scope>
    <source>
        <strain evidence="2">Edinburgh</strain>
    </source>
</reference>
<sequence>MIVEEVQWAPEFSTVNTLESSLMWMQVDDDGDSGCQCLPEPPAFDLGPPPLPIHLVEFEQTPGTLVSFDALRCPVKMPNDELNSYYATMHDGSFPSAPVSPIVFVLGAVTVTAVVAVSIMTLVFIIAKRTMKRNGLKASAALRPAGCFNCKDANGKISPASPTVHDSSSKSDLSYYSVRPILKGHLSHLDARMYGGRCFDRIVKTNCPDGASATYEEIPSGTYVACGENSTIESACFAPDDGVDSRLKNLEVSAPPFGSCCVGHFPSFMHGHNKLRCTRSTSPGLTLNTGYAFGEAVYPRSKYNPAAASDGQPRSTGFPKDVKVPCMAMVMNDGPWL</sequence>
<dbReference type="WBParaSite" id="TMUE_3000011813.1">
    <property type="protein sequence ID" value="TMUE_3000011813.1"/>
    <property type="gene ID" value="WBGene00302817"/>
</dbReference>
<keyword evidence="1" id="KW-1133">Transmembrane helix</keyword>
<protein>
    <submittedName>
        <fullName evidence="3 4">Uncharacterized protein</fullName>
    </submittedName>
</protein>
<evidence type="ECO:0000313" key="2">
    <source>
        <dbReference type="Proteomes" id="UP000046395"/>
    </source>
</evidence>
<organism evidence="2 3">
    <name type="scientific">Trichuris muris</name>
    <name type="common">Mouse whipworm</name>
    <dbReference type="NCBI Taxonomy" id="70415"/>
    <lineage>
        <taxon>Eukaryota</taxon>
        <taxon>Metazoa</taxon>
        <taxon>Ecdysozoa</taxon>
        <taxon>Nematoda</taxon>
        <taxon>Enoplea</taxon>
        <taxon>Dorylaimia</taxon>
        <taxon>Trichinellida</taxon>
        <taxon>Trichuridae</taxon>
        <taxon>Trichuris</taxon>
    </lineage>
</organism>
<evidence type="ECO:0000313" key="3">
    <source>
        <dbReference type="WBParaSite" id="TMUE_3000011813.1"/>
    </source>
</evidence>
<keyword evidence="1" id="KW-0472">Membrane</keyword>
<accession>A0A5S6QXF5</accession>
<reference evidence="2" key="1">
    <citation type="submission" date="2013-11" db="EMBL/GenBank/DDBJ databases">
        <authorList>
            <person name="Aslett M."/>
        </authorList>
    </citation>
    <scope>NUCLEOTIDE SEQUENCE [LARGE SCALE GENOMIC DNA]</scope>
    <source>
        <strain evidence="2">Edinburgh</strain>
    </source>
</reference>
<keyword evidence="1" id="KW-0812">Transmembrane</keyword>
<dbReference type="AlphaFoldDB" id="A0A5S6QXF5"/>